<feature type="transmembrane region" description="Helical" evidence="1">
    <location>
        <begin position="6"/>
        <end position="26"/>
    </location>
</feature>
<evidence type="ECO:0008006" key="3">
    <source>
        <dbReference type="Google" id="ProtNLM"/>
    </source>
</evidence>
<feature type="transmembrane region" description="Helical" evidence="1">
    <location>
        <begin position="74"/>
        <end position="96"/>
    </location>
</feature>
<feature type="transmembrane region" description="Helical" evidence="1">
    <location>
        <begin position="47"/>
        <end position="68"/>
    </location>
</feature>
<feature type="transmembrane region" description="Helical" evidence="1">
    <location>
        <begin position="117"/>
        <end position="135"/>
    </location>
</feature>
<protein>
    <recommendedName>
        <fullName evidence="3">DUF1772 domain-containing protein</fullName>
    </recommendedName>
</protein>
<accession>A0A6J4P3A2</accession>
<keyword evidence="1" id="KW-0812">Transmembrane</keyword>
<evidence type="ECO:0000256" key="1">
    <source>
        <dbReference type="SAM" id="Phobius"/>
    </source>
</evidence>
<keyword evidence="1" id="KW-0472">Membrane</keyword>
<name>A0A6J4P3A2_9ACTN</name>
<dbReference type="EMBL" id="CADCUN010000249">
    <property type="protein sequence ID" value="CAA9405032.1"/>
    <property type="molecule type" value="Genomic_DNA"/>
</dbReference>
<sequence>MNALVAFALASALHAGFQATVTVLVYPALADRRDDEWQAAHARHSRAIAPMVAVVYSALVISGALLVLTGPEPAGWLALTAAAGALSVTAFAAAPTHGRLTERDDALVARLVLVDRWRCAFAVGGALLAAVAVVTRAG</sequence>
<organism evidence="2">
    <name type="scientific">uncultured Nocardioides sp</name>
    <dbReference type="NCBI Taxonomy" id="198441"/>
    <lineage>
        <taxon>Bacteria</taxon>
        <taxon>Bacillati</taxon>
        <taxon>Actinomycetota</taxon>
        <taxon>Actinomycetes</taxon>
        <taxon>Propionibacteriales</taxon>
        <taxon>Nocardioidaceae</taxon>
        <taxon>Nocardioides</taxon>
        <taxon>environmental samples</taxon>
    </lineage>
</organism>
<gene>
    <name evidence="2" type="ORF">AVDCRST_MAG60-2321</name>
</gene>
<reference evidence="2" key="1">
    <citation type="submission" date="2020-02" db="EMBL/GenBank/DDBJ databases">
        <authorList>
            <person name="Meier V. D."/>
        </authorList>
    </citation>
    <scope>NUCLEOTIDE SEQUENCE</scope>
    <source>
        <strain evidence="2">AVDCRST_MAG60</strain>
    </source>
</reference>
<proteinExistence type="predicted"/>
<evidence type="ECO:0000313" key="2">
    <source>
        <dbReference type="EMBL" id="CAA9405032.1"/>
    </source>
</evidence>
<keyword evidence="1" id="KW-1133">Transmembrane helix</keyword>
<dbReference type="AlphaFoldDB" id="A0A6J4P3A2"/>